<comment type="caution">
    <text evidence="2">The sequence shown here is derived from an EMBL/GenBank/DDBJ whole genome shotgun (WGS) entry which is preliminary data.</text>
</comment>
<feature type="coiled-coil region" evidence="1">
    <location>
        <begin position="55"/>
        <end position="89"/>
    </location>
</feature>
<protein>
    <recommendedName>
        <fullName evidence="4">DivIVA protein</fullName>
    </recommendedName>
</protein>
<proteinExistence type="predicted"/>
<evidence type="ECO:0000313" key="3">
    <source>
        <dbReference type="Proteomes" id="UP000295757"/>
    </source>
</evidence>
<gene>
    <name evidence="2" type="ORF">BCF59_0263</name>
</gene>
<accession>A0A4R7UF60</accession>
<dbReference type="AlphaFoldDB" id="A0A4R7UF60"/>
<reference evidence="2 3" key="1">
    <citation type="submission" date="2019-03" db="EMBL/GenBank/DDBJ databases">
        <title>Genomic Encyclopedia of Archaeal and Bacterial Type Strains, Phase II (KMG-II): from individual species to whole genera.</title>
        <authorList>
            <person name="Goeker M."/>
        </authorList>
    </citation>
    <scope>NUCLEOTIDE SEQUENCE [LARGE SCALE GENOMIC DNA]</scope>
    <source>
        <strain evidence="2 3">ATCC 35214</strain>
    </source>
</reference>
<dbReference type="RefSeq" id="WP_134110482.1">
    <property type="nucleotide sequence ID" value="NZ_SOCN01000001.1"/>
</dbReference>
<evidence type="ECO:0000256" key="1">
    <source>
        <dbReference type="SAM" id="Coils"/>
    </source>
</evidence>
<keyword evidence="3" id="KW-1185">Reference proteome</keyword>
<dbReference type="Proteomes" id="UP000295757">
    <property type="component" value="Unassembled WGS sequence"/>
</dbReference>
<organism evidence="2 3">
    <name type="scientific">Mycoplasmopsis mustelae</name>
    <dbReference type="NCBI Taxonomy" id="171289"/>
    <lineage>
        <taxon>Bacteria</taxon>
        <taxon>Bacillati</taxon>
        <taxon>Mycoplasmatota</taxon>
        <taxon>Mycoplasmoidales</taxon>
        <taxon>Metamycoplasmataceae</taxon>
        <taxon>Mycoplasmopsis</taxon>
    </lineage>
</organism>
<keyword evidence="1" id="KW-0175">Coiled coil</keyword>
<evidence type="ECO:0008006" key="4">
    <source>
        <dbReference type="Google" id="ProtNLM"/>
    </source>
</evidence>
<sequence>MKHKLINNMVNKIKTRKIHIILEGYNIEEVDEIFINLNQELSLLDSEIAQKDLLIQKQTQKIQDMQTKINTLEFEKNELKTKLQITQKDTNAR</sequence>
<dbReference type="EMBL" id="SOCN01000001">
    <property type="protein sequence ID" value="TDV24304.1"/>
    <property type="molecule type" value="Genomic_DNA"/>
</dbReference>
<evidence type="ECO:0000313" key="2">
    <source>
        <dbReference type="EMBL" id="TDV24304.1"/>
    </source>
</evidence>
<name>A0A4R7UF60_9BACT</name>